<dbReference type="GeneID" id="93300908"/>
<comment type="caution">
    <text evidence="4">The sequence shown here is derived from an EMBL/GenBank/DDBJ whole genome shotgun (WGS) entry which is preliminary data.</text>
</comment>
<dbReference type="GO" id="GO:0051607">
    <property type="term" value="P:defense response to virus"/>
    <property type="evidence" value="ECO:0007669"/>
    <property type="project" value="UniProtKB-KW"/>
</dbReference>
<evidence type="ECO:0000313" key="4">
    <source>
        <dbReference type="EMBL" id="ODM02755.1"/>
    </source>
</evidence>
<dbReference type="Pfam" id="PF22335">
    <property type="entry name" value="Cas10-Cmr2_palm2"/>
    <property type="match status" value="1"/>
</dbReference>
<evidence type="ECO:0000256" key="2">
    <source>
        <dbReference type="ARBA" id="ARBA00023118"/>
    </source>
</evidence>
<dbReference type="GO" id="GO:0000166">
    <property type="term" value="F:nucleotide binding"/>
    <property type="evidence" value="ECO:0007669"/>
    <property type="project" value="UniProtKB-KW"/>
</dbReference>
<name>A0A1E3A1X2_9FIRM</name>
<dbReference type="InterPro" id="IPR054767">
    <property type="entry name" value="Cas10-Cmr2_palm2"/>
</dbReference>
<accession>A0A1E3A1X2</accession>
<dbReference type="Proteomes" id="UP000095003">
    <property type="component" value="Unassembled WGS sequence"/>
</dbReference>
<dbReference type="Gene3D" id="3.30.70.270">
    <property type="match status" value="1"/>
</dbReference>
<dbReference type="AlphaFoldDB" id="A0A1E3A1X2"/>
<sequence length="675" mass="79259">MSDRRIVALSIDKVQTFLTEVIHAQTQEKQAEEATLQNIMNASMEISIGFYQTVQEVFPKSETEELLSCSGVYIFECGLSAEEIGDRLNKLFLHFYYSSQGQKMLRCVSFPYGNLTEIEAILEAKNRLKQSDSLNEWIERNREILFSYCTVKEEKSKFEKMEYPLFAENINALYSAEETDNPNHFRITVIKADLDGMGDMFKSIKSYDDYSRVSRILNEEVSLNGLHKGVKECDSTRSGWVFPFYMAGDDIFFAVTAANLMNGIQICRNILKNINDRLEKVFPEKRLTMSIGAEITFNREPVRYYMDMVERQLKNAKKAWSGSLKKFMRMKISIYGMTYLDIDYPGLKIYKKQLACTHKGYRFNCPNCKKRRAIKSDLQSIPIWNFFLTDVNRLNYLRAEENGYHKLLGTSGFYYTLLERLTDETVQKNDIEYMNSVLYHLLPQFSDASDKDLQKWELLLNGGIIQQLLQLKERGAEIVVNTDTKQRLETYLRLMLLFSDSRFQIAGNSEIKEKAAFQKDELKNARKYLTSKPLDYLYNVALKENNRLREIFVDKVSYEIEKKKKWEKRQCLQRLKIEKSMFIKLRDTGKISVEKAAKMIELHNPSDLETKIKIQEQNKQRMEKGKAPCYRYFDKEKFCRAANQTGLWNEDFVDSLMLLYEYKEIEIQYKTNKLF</sequence>
<keyword evidence="2" id="KW-0051">Antiviral defense</keyword>
<keyword evidence="1" id="KW-0547">Nucleotide-binding</keyword>
<evidence type="ECO:0000259" key="3">
    <source>
        <dbReference type="Pfam" id="PF22335"/>
    </source>
</evidence>
<proteinExistence type="predicted"/>
<organism evidence="4 5">
    <name type="scientific">Eisenbergiella tayi</name>
    <dbReference type="NCBI Taxonomy" id="1432052"/>
    <lineage>
        <taxon>Bacteria</taxon>
        <taxon>Bacillati</taxon>
        <taxon>Bacillota</taxon>
        <taxon>Clostridia</taxon>
        <taxon>Lachnospirales</taxon>
        <taxon>Lachnospiraceae</taxon>
        <taxon>Eisenbergiella</taxon>
    </lineage>
</organism>
<evidence type="ECO:0000313" key="5">
    <source>
        <dbReference type="Proteomes" id="UP000095003"/>
    </source>
</evidence>
<feature type="domain" description="Cas10/Cmr2 second palm" evidence="3">
    <location>
        <begin position="187"/>
        <end position="318"/>
    </location>
</feature>
<dbReference type="EMBL" id="MCGI01000008">
    <property type="protein sequence ID" value="ODM02755.1"/>
    <property type="molecule type" value="Genomic_DNA"/>
</dbReference>
<dbReference type="InterPro" id="IPR043128">
    <property type="entry name" value="Rev_trsase/Diguanyl_cyclase"/>
</dbReference>
<protein>
    <recommendedName>
        <fullName evidence="3">Cas10/Cmr2 second palm domain-containing protein</fullName>
    </recommendedName>
</protein>
<evidence type="ECO:0000256" key="1">
    <source>
        <dbReference type="ARBA" id="ARBA00022741"/>
    </source>
</evidence>
<gene>
    <name evidence="4" type="ORF">BEH84_05986</name>
</gene>
<reference evidence="4 5" key="1">
    <citation type="submission" date="2016-07" db="EMBL/GenBank/DDBJ databases">
        <title>Characterization of isolates of Eisenbergiella tayi derived from blood cultures, using whole genome sequencing.</title>
        <authorList>
            <person name="Burdz T."/>
            <person name="Wiebe D."/>
            <person name="Huynh C."/>
            <person name="Bernard K."/>
        </authorList>
    </citation>
    <scope>NUCLEOTIDE SEQUENCE [LARGE SCALE GENOMIC DNA]</scope>
    <source>
        <strain evidence="4 5">NML 120489</strain>
    </source>
</reference>
<dbReference type="RefSeq" id="WP_069159359.1">
    <property type="nucleotide sequence ID" value="NZ_MCGI01000008.1"/>
</dbReference>